<keyword evidence="3 6" id="KW-0812">Transmembrane</keyword>
<evidence type="ECO:0000256" key="6">
    <source>
        <dbReference type="SAM" id="Phobius"/>
    </source>
</evidence>
<dbReference type="GO" id="GO:0004659">
    <property type="term" value="F:prenyltransferase activity"/>
    <property type="evidence" value="ECO:0007669"/>
    <property type="project" value="InterPro"/>
</dbReference>
<reference evidence="8" key="1">
    <citation type="submission" date="2016-10" db="EMBL/GenBank/DDBJ databases">
        <authorList>
            <person name="Varghese N."/>
            <person name="Submissions S."/>
        </authorList>
    </citation>
    <scope>NUCLEOTIDE SEQUENCE [LARGE SCALE GENOMIC DNA]</scope>
    <source>
        <strain evidence="8">CGMCC 4.5579</strain>
    </source>
</reference>
<protein>
    <submittedName>
        <fullName evidence="7">1,4-dihydroxy-2-naphthoate octaprenyltransferase</fullName>
    </submittedName>
</protein>
<feature type="transmembrane region" description="Helical" evidence="6">
    <location>
        <begin position="194"/>
        <end position="214"/>
    </location>
</feature>
<feature type="transmembrane region" description="Helical" evidence="6">
    <location>
        <begin position="139"/>
        <end position="157"/>
    </location>
</feature>
<feature type="transmembrane region" description="Helical" evidence="6">
    <location>
        <begin position="263"/>
        <end position="282"/>
    </location>
</feature>
<evidence type="ECO:0000313" key="8">
    <source>
        <dbReference type="Proteomes" id="UP000198727"/>
    </source>
</evidence>
<name>A0A1I5V7S1_9PSEU</name>
<dbReference type="STRING" id="587909.SAMN05421810_104262"/>
<feature type="transmembrane region" description="Helical" evidence="6">
    <location>
        <begin position="169"/>
        <end position="187"/>
    </location>
</feature>
<dbReference type="PANTHER" id="PTHR13929">
    <property type="entry name" value="1,4-DIHYDROXY-2-NAPHTHOATE OCTAPRENYLTRANSFERASE"/>
    <property type="match status" value="1"/>
</dbReference>
<keyword evidence="2 7" id="KW-0808">Transferase</keyword>
<dbReference type="OrthoDB" id="4545177at2"/>
<evidence type="ECO:0000256" key="2">
    <source>
        <dbReference type="ARBA" id="ARBA00022679"/>
    </source>
</evidence>
<feature type="transmembrane region" description="Helical" evidence="6">
    <location>
        <begin position="234"/>
        <end position="256"/>
    </location>
</feature>
<gene>
    <name evidence="7" type="ORF">SAMN05421810_104262</name>
</gene>
<dbReference type="EMBL" id="FOWW01000004">
    <property type="protein sequence ID" value="SFQ03490.1"/>
    <property type="molecule type" value="Genomic_DNA"/>
</dbReference>
<evidence type="ECO:0000256" key="1">
    <source>
        <dbReference type="ARBA" id="ARBA00004141"/>
    </source>
</evidence>
<evidence type="ECO:0000256" key="4">
    <source>
        <dbReference type="ARBA" id="ARBA00022989"/>
    </source>
</evidence>
<feature type="transmembrane region" description="Helical" evidence="6">
    <location>
        <begin position="294"/>
        <end position="314"/>
    </location>
</feature>
<dbReference type="InterPro" id="IPR000537">
    <property type="entry name" value="UbiA_prenyltransferase"/>
</dbReference>
<keyword evidence="4 6" id="KW-1133">Transmembrane helix</keyword>
<accession>A0A1I5V7S1</accession>
<keyword evidence="5 6" id="KW-0472">Membrane</keyword>
<dbReference type="PANTHER" id="PTHR13929:SF0">
    <property type="entry name" value="UBIA PRENYLTRANSFERASE DOMAIN-CONTAINING PROTEIN 1"/>
    <property type="match status" value="1"/>
</dbReference>
<dbReference type="GO" id="GO:0016020">
    <property type="term" value="C:membrane"/>
    <property type="evidence" value="ECO:0007669"/>
    <property type="project" value="UniProtKB-SubCell"/>
</dbReference>
<organism evidence="7 8">
    <name type="scientific">Amycolatopsis arida</name>
    <dbReference type="NCBI Taxonomy" id="587909"/>
    <lineage>
        <taxon>Bacteria</taxon>
        <taxon>Bacillati</taxon>
        <taxon>Actinomycetota</taxon>
        <taxon>Actinomycetes</taxon>
        <taxon>Pseudonocardiales</taxon>
        <taxon>Pseudonocardiaceae</taxon>
        <taxon>Amycolatopsis</taxon>
    </lineage>
</organism>
<evidence type="ECO:0000313" key="7">
    <source>
        <dbReference type="EMBL" id="SFQ03490.1"/>
    </source>
</evidence>
<comment type="subcellular location">
    <subcellularLocation>
        <location evidence="1">Membrane</location>
        <topology evidence="1">Multi-pass membrane protein</topology>
    </subcellularLocation>
</comment>
<dbReference type="AlphaFoldDB" id="A0A1I5V7S1"/>
<dbReference type="InterPro" id="IPR026046">
    <property type="entry name" value="UBIAD1"/>
</dbReference>
<feature type="transmembrane region" description="Helical" evidence="6">
    <location>
        <begin position="29"/>
        <end position="45"/>
    </location>
</feature>
<proteinExistence type="predicted"/>
<feature type="transmembrane region" description="Helical" evidence="6">
    <location>
        <begin position="112"/>
        <end position="134"/>
    </location>
</feature>
<dbReference type="GO" id="GO:0009234">
    <property type="term" value="P:menaquinone biosynthetic process"/>
    <property type="evidence" value="ECO:0007669"/>
    <property type="project" value="TreeGrafter"/>
</dbReference>
<dbReference type="GO" id="GO:0042371">
    <property type="term" value="P:vitamin K biosynthetic process"/>
    <property type="evidence" value="ECO:0007669"/>
    <property type="project" value="TreeGrafter"/>
</dbReference>
<evidence type="ECO:0000256" key="3">
    <source>
        <dbReference type="ARBA" id="ARBA00022692"/>
    </source>
</evidence>
<dbReference type="RefSeq" id="WP_092530640.1">
    <property type="nucleotide sequence ID" value="NZ_FOWW01000004.1"/>
</dbReference>
<feature type="transmembrane region" description="Helical" evidence="6">
    <location>
        <begin position="57"/>
        <end position="74"/>
    </location>
</feature>
<evidence type="ECO:0000256" key="5">
    <source>
        <dbReference type="ARBA" id="ARBA00023136"/>
    </source>
</evidence>
<dbReference type="Pfam" id="PF01040">
    <property type="entry name" value="UbiA"/>
    <property type="match status" value="1"/>
</dbReference>
<sequence>MTVTSASGTARVPIGAKIVGFLRLGKIRMYHHAYGWLLAVLLLRLEGLVTERTAGGLALLLVMVLAIQFSGGAFDDLGGFRDGSDAHNYAGRPPRTVARKPLLTGVLTESEAVAFGAACWTVGVAAGLLAAYLLAAPPVAVVLLLAAQVAAAQYSVGLKLSYRPLGLELTIFFVISAIALVPYWFVAGRPSAEILLASALFGLWFLMIVNYGNASDREGDRAVSRHTLAVLLPAGWFRVLLTLLFTGSVTLLALLFTTTRIDPVLAVTVVPVVVLHAAQLYHGVRGNDWRKARFLGLSSVDAGCLGLAVAFFLAS</sequence>
<dbReference type="Proteomes" id="UP000198727">
    <property type="component" value="Unassembled WGS sequence"/>
</dbReference>
<keyword evidence="8" id="KW-1185">Reference proteome</keyword>